<reference evidence="1 4" key="2">
    <citation type="submission" date="2019-02" db="EMBL/GenBank/DDBJ databases">
        <title>Complete genome sequence of Desulfobacter hydrogenophilus AcRS1.</title>
        <authorList>
            <person name="Marietou A."/>
            <person name="Lund M.B."/>
            <person name="Marshall I.P.G."/>
            <person name="Schreiber L."/>
            <person name="Jorgensen B."/>
        </authorList>
    </citation>
    <scope>NUCLEOTIDE SEQUENCE [LARGE SCALE GENOMIC DNA]</scope>
    <source>
        <strain evidence="1 4">AcRS1</strain>
    </source>
</reference>
<organism evidence="2 3">
    <name type="scientific">Desulfobacter hydrogenophilus</name>
    <dbReference type="NCBI Taxonomy" id="2291"/>
    <lineage>
        <taxon>Bacteria</taxon>
        <taxon>Pseudomonadati</taxon>
        <taxon>Thermodesulfobacteriota</taxon>
        <taxon>Desulfobacteria</taxon>
        <taxon>Desulfobacterales</taxon>
        <taxon>Desulfobacteraceae</taxon>
        <taxon>Desulfobacter</taxon>
    </lineage>
</organism>
<sequence length="119" mass="13774">MKETAESQTEMIIVRVYSISDTHAVHDILKEISKLSKRNENRHRAIFLCKNEHVESDWAVCFQNSAIEDHRKSVLATYVAEMLRTVGLVNHTVWKLYDARDDQAVDELIKTGPKNQNSY</sequence>
<dbReference type="OrthoDB" id="9870903at2"/>
<reference evidence="2 3" key="1">
    <citation type="submission" date="2018-06" db="EMBL/GenBank/DDBJ databases">
        <title>Complete Genome Sequence of Desulfobacter hydrogenophilus (DSM3380).</title>
        <authorList>
            <person name="Marietou A."/>
            <person name="Schreiber L."/>
            <person name="Marshall I."/>
            <person name="Jorgensen B."/>
        </authorList>
    </citation>
    <scope>NUCLEOTIDE SEQUENCE [LARGE SCALE GENOMIC DNA]</scope>
    <source>
        <strain evidence="2 3">DSM 3380</strain>
    </source>
</reference>
<dbReference type="Proteomes" id="UP000248798">
    <property type="component" value="Unassembled WGS sequence"/>
</dbReference>
<dbReference type="RefSeq" id="WP_111953113.1">
    <property type="nucleotide sequence ID" value="NZ_CP036313.1"/>
</dbReference>
<protein>
    <submittedName>
        <fullName evidence="2">Uncharacterized protein</fullName>
    </submittedName>
</protein>
<dbReference type="EMBL" id="QLNI01000002">
    <property type="protein sequence ID" value="RAM03801.1"/>
    <property type="molecule type" value="Genomic_DNA"/>
</dbReference>
<dbReference type="EMBL" id="CP036313">
    <property type="protein sequence ID" value="QBH14769.1"/>
    <property type="molecule type" value="Genomic_DNA"/>
</dbReference>
<name>A0A328FGR7_9BACT</name>
<dbReference type="Proteomes" id="UP000293902">
    <property type="component" value="Chromosome"/>
</dbReference>
<evidence type="ECO:0000313" key="3">
    <source>
        <dbReference type="Proteomes" id="UP000248798"/>
    </source>
</evidence>
<evidence type="ECO:0000313" key="4">
    <source>
        <dbReference type="Proteomes" id="UP000293902"/>
    </source>
</evidence>
<evidence type="ECO:0000313" key="2">
    <source>
        <dbReference type="EMBL" id="RAM03801.1"/>
    </source>
</evidence>
<evidence type="ECO:0000313" key="1">
    <source>
        <dbReference type="EMBL" id="QBH14769.1"/>
    </source>
</evidence>
<gene>
    <name evidence="2" type="ORF">DO021_01760</name>
    <name evidence="1" type="ORF">EYB58_18725</name>
</gene>
<keyword evidence="4" id="KW-1185">Reference proteome</keyword>
<proteinExistence type="predicted"/>
<dbReference type="AlphaFoldDB" id="A0A328FGR7"/>
<accession>A0A328FGR7</accession>